<evidence type="ECO:0000256" key="5">
    <source>
        <dbReference type="ARBA" id="ARBA00022927"/>
    </source>
</evidence>
<dbReference type="Pfam" id="PF10568">
    <property type="entry name" value="Tom37"/>
    <property type="match status" value="1"/>
</dbReference>
<keyword evidence="7" id="KW-0472">Membrane</keyword>
<keyword evidence="3" id="KW-0813">Transport</keyword>
<organism evidence="10 11">
    <name type="scientific">Hypsibius exemplaris</name>
    <name type="common">Freshwater tardigrade</name>
    <dbReference type="NCBI Taxonomy" id="2072580"/>
    <lineage>
        <taxon>Eukaryota</taxon>
        <taxon>Metazoa</taxon>
        <taxon>Ecdysozoa</taxon>
        <taxon>Tardigrada</taxon>
        <taxon>Eutardigrada</taxon>
        <taxon>Parachela</taxon>
        <taxon>Hypsibioidea</taxon>
        <taxon>Hypsibiidae</taxon>
        <taxon>Hypsibius</taxon>
    </lineage>
</organism>
<evidence type="ECO:0000259" key="8">
    <source>
        <dbReference type="Pfam" id="PF10568"/>
    </source>
</evidence>
<feature type="domain" description="Metaxin glutathione S-transferase" evidence="9">
    <location>
        <begin position="181"/>
        <end position="249"/>
    </location>
</feature>
<evidence type="ECO:0000313" key="10">
    <source>
        <dbReference type="EMBL" id="OQV15462.1"/>
    </source>
</evidence>
<comment type="caution">
    <text evidence="10">The sequence shown here is derived from an EMBL/GenBank/DDBJ whole genome shotgun (WGS) entry which is preliminary data.</text>
</comment>
<dbReference type="Pfam" id="PF17171">
    <property type="entry name" value="GST_C_6"/>
    <property type="match status" value="1"/>
</dbReference>
<keyword evidence="6" id="KW-0496">Mitochondrion</keyword>
<evidence type="ECO:0000256" key="1">
    <source>
        <dbReference type="ARBA" id="ARBA00004294"/>
    </source>
</evidence>
<dbReference type="GO" id="GO:0015031">
    <property type="term" value="P:protein transport"/>
    <property type="evidence" value="ECO:0007669"/>
    <property type="project" value="UniProtKB-KW"/>
</dbReference>
<dbReference type="InterPro" id="IPR033468">
    <property type="entry name" value="Metaxin_GST"/>
</dbReference>
<dbReference type="OrthoDB" id="5835136at2759"/>
<dbReference type="GO" id="GO:0007005">
    <property type="term" value="P:mitochondrion organization"/>
    <property type="evidence" value="ECO:0007669"/>
    <property type="project" value="TreeGrafter"/>
</dbReference>
<evidence type="ECO:0000259" key="9">
    <source>
        <dbReference type="Pfam" id="PF17171"/>
    </source>
</evidence>
<keyword evidence="4" id="KW-1000">Mitochondrion outer membrane</keyword>
<dbReference type="PANTHER" id="PTHR12289">
    <property type="entry name" value="METAXIN RELATED"/>
    <property type="match status" value="1"/>
</dbReference>
<dbReference type="InterPro" id="IPR036282">
    <property type="entry name" value="Glutathione-S-Trfase_C_sf"/>
</dbReference>
<dbReference type="SUPFAM" id="SSF47616">
    <property type="entry name" value="GST C-terminal domain-like"/>
    <property type="match status" value="1"/>
</dbReference>
<comment type="similarity">
    <text evidence="2">Belongs to the metaxin family.</text>
</comment>
<evidence type="ECO:0000256" key="6">
    <source>
        <dbReference type="ARBA" id="ARBA00023128"/>
    </source>
</evidence>
<proteinExistence type="inferred from homology"/>
<name>A0A1W0WJX2_HYPEX</name>
<dbReference type="AlphaFoldDB" id="A0A1W0WJX2"/>
<evidence type="ECO:0000256" key="7">
    <source>
        <dbReference type="ARBA" id="ARBA00023136"/>
    </source>
</evidence>
<gene>
    <name evidence="10" type="ORF">BV898_10337</name>
</gene>
<evidence type="ECO:0000256" key="4">
    <source>
        <dbReference type="ARBA" id="ARBA00022787"/>
    </source>
</evidence>
<evidence type="ECO:0000256" key="3">
    <source>
        <dbReference type="ARBA" id="ARBA00022448"/>
    </source>
</evidence>
<keyword evidence="11" id="KW-1185">Reference proteome</keyword>
<dbReference type="InterPro" id="IPR019564">
    <property type="entry name" value="Sam37/metaxin_N"/>
</dbReference>
<dbReference type="EMBL" id="MTYJ01000088">
    <property type="protein sequence ID" value="OQV15462.1"/>
    <property type="molecule type" value="Genomic_DNA"/>
</dbReference>
<dbReference type="PANTHER" id="PTHR12289:SF41">
    <property type="entry name" value="FAILED AXON CONNECTIONS-RELATED"/>
    <property type="match status" value="1"/>
</dbReference>
<comment type="subcellular location">
    <subcellularLocation>
        <location evidence="1">Mitochondrion outer membrane</location>
    </subcellularLocation>
</comment>
<accession>A0A1W0WJX2</accession>
<reference evidence="11" key="1">
    <citation type="submission" date="2017-01" db="EMBL/GenBank/DDBJ databases">
        <title>Comparative genomics of anhydrobiosis in the tardigrade Hypsibius dujardini.</title>
        <authorList>
            <person name="Yoshida Y."/>
            <person name="Koutsovoulos G."/>
            <person name="Laetsch D."/>
            <person name="Stevens L."/>
            <person name="Kumar S."/>
            <person name="Horikawa D."/>
            <person name="Ishino K."/>
            <person name="Komine S."/>
            <person name="Tomita M."/>
            <person name="Blaxter M."/>
            <person name="Arakawa K."/>
        </authorList>
    </citation>
    <scope>NUCLEOTIDE SEQUENCE [LARGE SCALE GENOMIC DNA]</scope>
    <source>
        <strain evidence="11">Z151</strain>
    </source>
</reference>
<dbReference type="Proteomes" id="UP000192578">
    <property type="component" value="Unassembled WGS sequence"/>
</dbReference>
<dbReference type="Gene3D" id="1.20.1050.10">
    <property type="match status" value="1"/>
</dbReference>
<protein>
    <recommendedName>
        <fullName evidence="12">Metaxin-1</fullName>
    </recommendedName>
</protein>
<sequence length="341" mass="39707">MSSVERFQLVGWKGGWTLPSVDPECLRAIVFVALSKSPVDVMLNTSPWNAPESVYPFLCGPSPKSIKSGAENIIKYLKTQGFECCHDSTHITPYEEADAYALESYTKSSLAALLDYLWWADEDFFRRVSQPWYAKDSTLFGKFVWVHYQRRRVMARLFTTPDTQLSVDKMEIIRRKIVQKAKQCLEDLSVKLSDKTFIFGLQPSALDATIFSYLAPLFYIPWKNKDVRQELFMDSLDKFKNLKSYVDRIRKRYLDGTNLSVQTVRRPVRWYDPIVNRIQKHRDTLIFIAFAGAVNLYLLRRTIGRLRFNWPAFNNHSRQRSQEYIEMAKNLGLDPPSTPNL</sequence>
<keyword evidence="5" id="KW-0653">Protein transport</keyword>
<dbReference type="GO" id="GO:0001401">
    <property type="term" value="C:SAM complex"/>
    <property type="evidence" value="ECO:0007669"/>
    <property type="project" value="InterPro"/>
</dbReference>
<dbReference type="InterPro" id="IPR050931">
    <property type="entry name" value="Mito_Protein_Transport_Metaxin"/>
</dbReference>
<evidence type="ECO:0000313" key="11">
    <source>
        <dbReference type="Proteomes" id="UP000192578"/>
    </source>
</evidence>
<evidence type="ECO:0008006" key="12">
    <source>
        <dbReference type="Google" id="ProtNLM"/>
    </source>
</evidence>
<feature type="domain" description="Mitochondrial outer membrane transport complex Sam37/metaxin N-terminal" evidence="8">
    <location>
        <begin position="25"/>
        <end position="135"/>
    </location>
</feature>
<evidence type="ECO:0000256" key="2">
    <source>
        <dbReference type="ARBA" id="ARBA00009170"/>
    </source>
</evidence>